<sequence length="77" mass="8405">MSDDNFLITETNKIIIAALSSGNFESLSKVAANELPIRSDGSRTGVSTVTYSEIYATIFNMMNKAKEAQDKKPDPAF</sequence>
<evidence type="ECO:0000313" key="2">
    <source>
        <dbReference type="Proteomes" id="UP000038647"/>
    </source>
</evidence>
<comment type="caution">
    <text evidence="1">The sequence shown here is derived from an EMBL/GenBank/DDBJ whole genome shotgun (WGS) entry which is preliminary data.</text>
</comment>
<name>A0ABM9SXR4_YERAL</name>
<proteinExistence type="predicted"/>
<evidence type="ECO:0000313" key="1">
    <source>
        <dbReference type="EMBL" id="CNL62174.1"/>
    </source>
</evidence>
<gene>
    <name evidence="1" type="ORF">ERS137966_03734</name>
</gene>
<keyword evidence="2" id="KW-1185">Reference proteome</keyword>
<accession>A0ABM9SXR4</accession>
<dbReference type="RefSeq" id="WP_049604402.1">
    <property type="nucleotide sequence ID" value="NZ_CQEH01000023.1"/>
</dbReference>
<protein>
    <submittedName>
        <fullName evidence="1">Uncharacterized protein</fullName>
    </submittedName>
</protein>
<dbReference type="Proteomes" id="UP000038647">
    <property type="component" value="Unassembled WGS sequence"/>
</dbReference>
<reference evidence="1 2" key="1">
    <citation type="submission" date="2015-03" db="EMBL/GenBank/DDBJ databases">
        <authorList>
            <consortium name="Pathogen Informatics"/>
            <person name="Murphy D."/>
        </authorList>
    </citation>
    <scope>NUCLEOTIDE SEQUENCE [LARGE SCALE GENOMIC DNA]</scope>
    <source>
        <strain evidence="1 2">IP08791</strain>
    </source>
</reference>
<organism evidence="1 2">
    <name type="scientific">Yersinia aldovae</name>
    <dbReference type="NCBI Taxonomy" id="29483"/>
    <lineage>
        <taxon>Bacteria</taxon>
        <taxon>Pseudomonadati</taxon>
        <taxon>Pseudomonadota</taxon>
        <taxon>Gammaproteobacteria</taxon>
        <taxon>Enterobacterales</taxon>
        <taxon>Yersiniaceae</taxon>
        <taxon>Yersinia</taxon>
    </lineage>
</organism>
<dbReference type="EMBL" id="CQEH01000023">
    <property type="protein sequence ID" value="CNL62174.1"/>
    <property type="molecule type" value="Genomic_DNA"/>
</dbReference>